<organism evidence="7 8">
    <name type="scientific">Engystomops pustulosus</name>
    <name type="common">Tungara frog</name>
    <name type="synonym">Physalaemus pustulosus</name>
    <dbReference type="NCBI Taxonomy" id="76066"/>
    <lineage>
        <taxon>Eukaryota</taxon>
        <taxon>Metazoa</taxon>
        <taxon>Chordata</taxon>
        <taxon>Craniata</taxon>
        <taxon>Vertebrata</taxon>
        <taxon>Euteleostomi</taxon>
        <taxon>Amphibia</taxon>
        <taxon>Batrachia</taxon>
        <taxon>Anura</taxon>
        <taxon>Neobatrachia</taxon>
        <taxon>Hyloidea</taxon>
        <taxon>Leptodactylidae</taxon>
        <taxon>Leiuperinae</taxon>
        <taxon>Engystomops</taxon>
    </lineage>
</organism>
<gene>
    <name evidence="7" type="ORF">GDO81_004903</name>
</gene>
<keyword evidence="1 4" id="KW-0479">Metal-binding</keyword>
<feature type="region of interest" description="Disordered" evidence="5">
    <location>
        <begin position="284"/>
        <end position="347"/>
    </location>
</feature>
<evidence type="ECO:0000256" key="1">
    <source>
        <dbReference type="ARBA" id="ARBA00022723"/>
    </source>
</evidence>
<accession>A0AAV7CK57</accession>
<feature type="compositionally biased region" description="Basic and acidic residues" evidence="5">
    <location>
        <begin position="42"/>
        <end position="55"/>
    </location>
</feature>
<feature type="region of interest" description="Disordered" evidence="5">
    <location>
        <begin position="218"/>
        <end position="238"/>
    </location>
</feature>
<feature type="compositionally biased region" description="Polar residues" evidence="5">
    <location>
        <begin position="331"/>
        <end position="347"/>
    </location>
</feature>
<dbReference type="Proteomes" id="UP000824782">
    <property type="component" value="Unassembled WGS sequence"/>
</dbReference>
<evidence type="ECO:0000259" key="6">
    <source>
        <dbReference type="PROSITE" id="PS50023"/>
    </source>
</evidence>
<feature type="region of interest" description="Disordered" evidence="5">
    <location>
        <begin position="443"/>
        <end position="470"/>
    </location>
</feature>
<dbReference type="SUPFAM" id="SSF57716">
    <property type="entry name" value="Glucocorticoid receptor-like (DNA-binding domain)"/>
    <property type="match status" value="2"/>
</dbReference>
<dbReference type="SMART" id="SM00132">
    <property type="entry name" value="LIM"/>
    <property type="match status" value="1"/>
</dbReference>
<protein>
    <recommendedName>
        <fullName evidence="6">LIM zinc-binding domain-containing protein</fullName>
    </recommendedName>
</protein>
<evidence type="ECO:0000256" key="4">
    <source>
        <dbReference type="PROSITE-ProRule" id="PRU00125"/>
    </source>
</evidence>
<proteinExistence type="predicted"/>
<keyword evidence="3 4" id="KW-0440">LIM domain</keyword>
<dbReference type="InterPro" id="IPR028740">
    <property type="entry name" value="EPLIN_Lim_dom"/>
</dbReference>
<evidence type="ECO:0000256" key="2">
    <source>
        <dbReference type="ARBA" id="ARBA00022833"/>
    </source>
</evidence>
<dbReference type="GO" id="GO:0046872">
    <property type="term" value="F:metal ion binding"/>
    <property type="evidence" value="ECO:0007669"/>
    <property type="project" value="UniProtKB-KW"/>
</dbReference>
<dbReference type="InterPro" id="IPR001781">
    <property type="entry name" value="Znf_LIM"/>
</dbReference>
<comment type="caution">
    <text evidence="7">The sequence shown here is derived from an EMBL/GenBank/DDBJ whole genome shotgun (WGS) entry which is preliminary data.</text>
</comment>
<dbReference type="PANTHER" id="PTHR24206">
    <property type="entry name" value="OS06G0237300 PROTEIN"/>
    <property type="match status" value="1"/>
</dbReference>
<dbReference type="PROSITE" id="PS50023">
    <property type="entry name" value="LIM_DOMAIN_2"/>
    <property type="match status" value="1"/>
</dbReference>
<dbReference type="PROSITE" id="PS00478">
    <property type="entry name" value="LIM_DOMAIN_1"/>
    <property type="match status" value="1"/>
</dbReference>
<dbReference type="CDD" id="cd09485">
    <property type="entry name" value="LIM_Eplin_alpha_beta"/>
    <property type="match status" value="1"/>
</dbReference>
<feature type="region of interest" description="Disordered" evidence="5">
    <location>
        <begin position="508"/>
        <end position="729"/>
    </location>
</feature>
<dbReference type="Pfam" id="PF00412">
    <property type="entry name" value="LIM"/>
    <property type="match status" value="1"/>
</dbReference>
<reference evidence="7" key="1">
    <citation type="thesis" date="2020" institute="ProQuest LLC" country="789 East Eisenhower Parkway, Ann Arbor, MI, USA">
        <title>Comparative Genomics and Chromosome Evolution.</title>
        <authorList>
            <person name="Mudd A.B."/>
        </authorList>
    </citation>
    <scope>NUCLEOTIDE SEQUENCE</scope>
    <source>
        <strain evidence="7">237g6f4</strain>
        <tissue evidence="7">Blood</tissue>
    </source>
</reference>
<dbReference type="AlphaFoldDB" id="A0AAV7CK57"/>
<dbReference type="FunFam" id="2.10.110.10:FF:000002">
    <property type="entry name" value="LIM domain and actin-binding 1"/>
    <property type="match status" value="1"/>
</dbReference>
<keyword evidence="8" id="KW-1185">Reference proteome</keyword>
<feature type="compositionally biased region" description="Polar residues" evidence="5">
    <location>
        <begin position="311"/>
        <end position="322"/>
    </location>
</feature>
<name>A0AAV7CK57_ENGPU</name>
<evidence type="ECO:0000313" key="7">
    <source>
        <dbReference type="EMBL" id="KAG8585149.1"/>
    </source>
</evidence>
<evidence type="ECO:0000256" key="3">
    <source>
        <dbReference type="ARBA" id="ARBA00023038"/>
    </source>
</evidence>
<feature type="compositionally biased region" description="Acidic residues" evidence="5">
    <location>
        <begin position="718"/>
        <end position="729"/>
    </location>
</feature>
<sequence length="729" mass="81863">MDTSGFKRGQWASQSLRVTARELSLVKPKNAAIMERFSKYQKAAEEASQDKKKTNTETLPSSFNRGSLSVLRKKWEISGPVARTEIKHSSSFAIRQRVSSPKIETVPADRPEIEITKIRTPVQEQSRFRYPSASEIHSSSTEVESMEQDSETTTLDVPEPSPKIEKFNVPLTSLKMMFEKGEAANNKHSQREPGKINVGRLNAENHLVNEDLDACFSEKSHSSIGSPDSSPGKVTSQTSLEISHVLETTSLKDRMAKYQAALSKQTKPASPTHDMKAIWNDMKSEQKENVPPSPARSSSSVESEKRTVTENSPTPRSLPDSNGKTEEEVQRPSTSPGYNPQTRALNQLESTPSKILKKFQPPPREICFGCQKTVYPMERLFANQQVYHNACFRCHHCSTKLSLGSYASLHGNAYCKPHFNQLFKSKGNYDEGFGHKPHKELWEGKKEDSENQENVVQQSNTTGDPGSPVVEEAPIAKVGVLAASMEAKSAINAHDQEKKVETKRLRVAWPPPMESSGSGNAQEENIKVFKPKWPPSDEHVKTENEEDSDLKKLRRSSSLKERSRPFMLSVAKPVVAKSKREPESPTELSPVLRKRDSVKAEEDLDEVQSKESEDEKPKAPIDQHETLLITSKAKADTPSSTEDRSFLENGDDSETEVPNQELSPEESTHSRYSSTEDLVPKELSPTLNRRSQDNGYFEGEDVEELSVEEQIKRNRYYDDDDDDDEEEDD</sequence>
<feature type="domain" description="LIM zinc-binding" evidence="6">
    <location>
        <begin position="365"/>
        <end position="425"/>
    </location>
</feature>
<dbReference type="Gene3D" id="2.10.110.10">
    <property type="entry name" value="Cysteine Rich Protein"/>
    <property type="match status" value="1"/>
</dbReference>
<evidence type="ECO:0000256" key="5">
    <source>
        <dbReference type="SAM" id="MobiDB-lite"/>
    </source>
</evidence>
<feature type="region of interest" description="Disordered" evidence="5">
    <location>
        <begin position="42"/>
        <end position="63"/>
    </location>
</feature>
<dbReference type="EMBL" id="WNYA01000002">
    <property type="protein sequence ID" value="KAG8585149.1"/>
    <property type="molecule type" value="Genomic_DNA"/>
</dbReference>
<feature type="compositionally biased region" description="Acidic residues" evidence="5">
    <location>
        <begin position="698"/>
        <end position="707"/>
    </location>
</feature>
<feature type="region of interest" description="Disordered" evidence="5">
    <location>
        <begin position="127"/>
        <end position="164"/>
    </location>
</feature>
<feature type="compositionally biased region" description="Low complexity" evidence="5">
    <location>
        <begin position="222"/>
        <end position="232"/>
    </location>
</feature>
<feature type="compositionally biased region" description="Basic and acidic residues" evidence="5">
    <location>
        <begin position="593"/>
        <end position="625"/>
    </location>
</feature>
<keyword evidence="2 4" id="KW-0862">Zinc</keyword>
<evidence type="ECO:0000313" key="8">
    <source>
        <dbReference type="Proteomes" id="UP000824782"/>
    </source>
</evidence>
<feature type="compositionally biased region" description="Polar residues" evidence="5">
    <location>
        <begin position="452"/>
        <end position="464"/>
    </location>
</feature>